<dbReference type="InterPro" id="IPR050751">
    <property type="entry name" value="ECM_structural_protein"/>
</dbReference>
<evidence type="ECO:0000259" key="14">
    <source>
        <dbReference type="PROSITE" id="PS50026"/>
    </source>
</evidence>
<dbReference type="InterPro" id="IPR035976">
    <property type="entry name" value="Sushi/SCR/CCP_sf"/>
</dbReference>
<dbReference type="CDD" id="cd00054">
    <property type="entry name" value="EGF_CA"/>
    <property type="match status" value="1"/>
</dbReference>
<feature type="domain" description="EGF-like" evidence="14">
    <location>
        <begin position="290"/>
        <end position="330"/>
    </location>
</feature>
<evidence type="ECO:0000256" key="5">
    <source>
        <dbReference type="ARBA" id="ARBA00022729"/>
    </source>
</evidence>
<evidence type="ECO:0000313" key="15">
    <source>
        <dbReference type="EMBL" id="OAD54469.1"/>
    </source>
</evidence>
<evidence type="ECO:0000256" key="6">
    <source>
        <dbReference type="ARBA" id="ARBA00022737"/>
    </source>
</evidence>
<evidence type="ECO:0000256" key="10">
    <source>
        <dbReference type="ARBA" id="ARBA00023170"/>
    </source>
</evidence>
<evidence type="ECO:0000256" key="2">
    <source>
        <dbReference type="ARBA" id="ARBA00022536"/>
    </source>
</evidence>
<evidence type="ECO:0000256" key="7">
    <source>
        <dbReference type="ARBA" id="ARBA00022989"/>
    </source>
</evidence>
<dbReference type="PROSITE" id="PS50026">
    <property type="entry name" value="EGF_3"/>
    <property type="match status" value="1"/>
</dbReference>
<feature type="compositionally biased region" description="Basic residues" evidence="13">
    <location>
        <begin position="126"/>
        <end position="138"/>
    </location>
</feature>
<evidence type="ECO:0000256" key="4">
    <source>
        <dbReference type="ARBA" id="ARBA00022692"/>
    </source>
</evidence>
<comment type="subcellular location">
    <subcellularLocation>
        <location evidence="1">Membrane</location>
        <topology evidence="1">Single-pass type I membrane protein</topology>
    </subcellularLocation>
</comment>
<dbReference type="OrthoDB" id="10045365at2759"/>
<keyword evidence="7" id="KW-1133">Transmembrane helix</keyword>
<dbReference type="GO" id="GO:0016020">
    <property type="term" value="C:membrane"/>
    <property type="evidence" value="ECO:0007669"/>
    <property type="project" value="UniProtKB-SubCell"/>
</dbReference>
<keyword evidence="4" id="KW-0812">Transmembrane</keyword>
<dbReference type="InterPro" id="IPR001881">
    <property type="entry name" value="EGF-like_Ca-bd_dom"/>
</dbReference>
<evidence type="ECO:0000256" key="8">
    <source>
        <dbReference type="ARBA" id="ARBA00023136"/>
    </source>
</evidence>
<dbReference type="GO" id="GO:0005509">
    <property type="term" value="F:calcium ion binding"/>
    <property type="evidence" value="ECO:0007669"/>
    <property type="project" value="InterPro"/>
</dbReference>
<sequence length="392" mass="43939">MWLTLRTATVEDRGKTSAYMAMVHIIVCTRVPACKSSALVTVGPTLDRKHGWIMSVRSKLSEDYPSCARFHWPPCLYRNSDPRSDNRFRHFRNDLYLGDDPISTTPTEEKAARERLRARKRIGELKKRRKAKERKQRLRQAGEKSLAESTPATPRVALNETVMSRLDLSCFMKARRKGFAKAPLLENAHPAKYARRKNVLPPYNRYLVAVYECTEGFVFEDSMADRLFCSDGAWLGALPRCVKAAEATLNNVKRCNQDRGGCEHMCEDTQTGVKCSCFDGFLVKGSSCIDIDECADGTAGCAGICHNDPGSFHCECHSGYQLGTDGKSCLGTQNIRGALRNNHQAPSMILGLRLESGNRNTENTRSALEQPPTAICVTVTEPELRVQNNRWR</sequence>
<dbReference type="PANTHER" id="PTHR24034">
    <property type="entry name" value="EGF-LIKE DOMAIN-CONTAINING PROTEIN"/>
    <property type="match status" value="1"/>
</dbReference>
<evidence type="ECO:0000313" key="16">
    <source>
        <dbReference type="Proteomes" id="UP000250275"/>
    </source>
</evidence>
<keyword evidence="11" id="KW-0325">Glycoprotein</keyword>
<accession>A0A310SLN2</accession>
<keyword evidence="16" id="KW-1185">Reference proteome</keyword>
<dbReference type="GO" id="GO:0006897">
    <property type="term" value="P:endocytosis"/>
    <property type="evidence" value="ECO:0007669"/>
    <property type="project" value="UniProtKB-KW"/>
</dbReference>
<keyword evidence="9" id="KW-1015">Disulfide bond</keyword>
<dbReference type="PROSITE" id="PS01187">
    <property type="entry name" value="EGF_CA"/>
    <property type="match status" value="1"/>
</dbReference>
<proteinExistence type="predicted"/>
<evidence type="ECO:0000256" key="11">
    <source>
        <dbReference type="ARBA" id="ARBA00023180"/>
    </source>
</evidence>
<keyword evidence="2 12" id="KW-0245">EGF-like domain</keyword>
<dbReference type="PROSITE" id="PS00010">
    <property type="entry name" value="ASX_HYDROXYL"/>
    <property type="match status" value="1"/>
</dbReference>
<dbReference type="AlphaFoldDB" id="A0A310SLN2"/>
<evidence type="ECO:0000256" key="9">
    <source>
        <dbReference type="ARBA" id="ARBA00023157"/>
    </source>
</evidence>
<name>A0A310SLN2_9HYME</name>
<evidence type="ECO:0000256" key="1">
    <source>
        <dbReference type="ARBA" id="ARBA00004479"/>
    </source>
</evidence>
<dbReference type="SMART" id="SM00181">
    <property type="entry name" value="EGF"/>
    <property type="match status" value="2"/>
</dbReference>
<dbReference type="Gene3D" id="2.10.25.10">
    <property type="entry name" value="Laminin"/>
    <property type="match status" value="2"/>
</dbReference>
<reference evidence="15 16" key="1">
    <citation type="submission" date="2015-07" db="EMBL/GenBank/DDBJ databases">
        <title>The genome of Eufriesea mexicana.</title>
        <authorList>
            <person name="Pan H."/>
            <person name="Kapheim K."/>
        </authorList>
    </citation>
    <scope>NUCLEOTIDE SEQUENCE [LARGE SCALE GENOMIC DNA]</scope>
    <source>
        <strain evidence="15">0111107269</strain>
        <tissue evidence="15">Whole body</tissue>
    </source>
</reference>
<dbReference type="InterPro" id="IPR000152">
    <property type="entry name" value="EGF-type_Asp/Asn_hydroxyl_site"/>
</dbReference>
<dbReference type="SUPFAM" id="SSF57535">
    <property type="entry name" value="Complement control module/SCR domain"/>
    <property type="match status" value="1"/>
</dbReference>
<protein>
    <submittedName>
        <fullName evidence="15">Signal peptide, CUB and EGF-like domain-containing protein 2</fullName>
    </submittedName>
</protein>
<dbReference type="EMBL" id="KQ764626">
    <property type="protein sequence ID" value="OAD54469.1"/>
    <property type="molecule type" value="Genomic_DNA"/>
</dbReference>
<evidence type="ECO:0000256" key="13">
    <source>
        <dbReference type="SAM" id="MobiDB-lite"/>
    </source>
</evidence>
<organism evidence="15 16">
    <name type="scientific">Eufriesea mexicana</name>
    <dbReference type="NCBI Taxonomy" id="516756"/>
    <lineage>
        <taxon>Eukaryota</taxon>
        <taxon>Metazoa</taxon>
        <taxon>Ecdysozoa</taxon>
        <taxon>Arthropoda</taxon>
        <taxon>Hexapoda</taxon>
        <taxon>Insecta</taxon>
        <taxon>Pterygota</taxon>
        <taxon>Neoptera</taxon>
        <taxon>Endopterygota</taxon>
        <taxon>Hymenoptera</taxon>
        <taxon>Apocrita</taxon>
        <taxon>Aculeata</taxon>
        <taxon>Apoidea</taxon>
        <taxon>Anthophila</taxon>
        <taxon>Apidae</taxon>
        <taxon>Eufriesea</taxon>
    </lineage>
</organism>
<keyword evidence="8" id="KW-0472">Membrane</keyword>
<keyword evidence="6" id="KW-0677">Repeat</keyword>
<dbReference type="Proteomes" id="UP000250275">
    <property type="component" value="Unassembled WGS sequence"/>
</dbReference>
<comment type="caution">
    <text evidence="12">Lacks conserved residue(s) required for the propagation of feature annotation.</text>
</comment>
<dbReference type="PANTHER" id="PTHR24034:SF209">
    <property type="entry name" value="EGF-LIKE DOMAIN-CONTAINING PROTEIN"/>
    <property type="match status" value="1"/>
</dbReference>
<dbReference type="InterPro" id="IPR000742">
    <property type="entry name" value="EGF"/>
</dbReference>
<dbReference type="SUPFAM" id="SSF57196">
    <property type="entry name" value="EGF/Laminin"/>
    <property type="match status" value="2"/>
</dbReference>
<dbReference type="InterPro" id="IPR018097">
    <property type="entry name" value="EGF_Ca-bd_CS"/>
</dbReference>
<feature type="region of interest" description="Disordered" evidence="13">
    <location>
        <begin position="119"/>
        <end position="152"/>
    </location>
</feature>
<dbReference type="InterPro" id="IPR049883">
    <property type="entry name" value="NOTCH1_EGF-like"/>
</dbReference>
<keyword evidence="10" id="KW-0675">Receptor</keyword>
<dbReference type="PROSITE" id="PS01186">
    <property type="entry name" value="EGF_2"/>
    <property type="match status" value="1"/>
</dbReference>
<keyword evidence="3" id="KW-0254">Endocytosis</keyword>
<dbReference type="SMART" id="SM00179">
    <property type="entry name" value="EGF_CA"/>
    <property type="match status" value="1"/>
</dbReference>
<evidence type="ECO:0000256" key="3">
    <source>
        <dbReference type="ARBA" id="ARBA00022583"/>
    </source>
</evidence>
<dbReference type="FunFam" id="2.10.25.10:FF:000009">
    <property type="entry name" value="Low-density lipoprotein receptor isoform 1"/>
    <property type="match status" value="1"/>
</dbReference>
<dbReference type="Pfam" id="PF07645">
    <property type="entry name" value="EGF_CA"/>
    <property type="match status" value="1"/>
</dbReference>
<gene>
    <name evidence="15" type="ORF">WN48_07767</name>
</gene>
<keyword evidence="5" id="KW-0732">Signal</keyword>
<evidence type="ECO:0000256" key="12">
    <source>
        <dbReference type="PROSITE-ProRule" id="PRU00076"/>
    </source>
</evidence>